<evidence type="ECO:0000256" key="5">
    <source>
        <dbReference type="ARBA" id="ARBA00023235"/>
    </source>
</evidence>
<dbReference type="EMBL" id="WKNE01000008">
    <property type="protein sequence ID" value="MRZ55497.1"/>
    <property type="molecule type" value="Genomic_DNA"/>
</dbReference>
<dbReference type="InterPro" id="IPR027413">
    <property type="entry name" value="GROEL-like_equatorial_sf"/>
</dbReference>
<dbReference type="Proteomes" id="UP000461276">
    <property type="component" value="Unassembled WGS sequence"/>
</dbReference>
<reference evidence="11" key="8">
    <citation type="submission" date="2021-10" db="EMBL/GenBank/DDBJ databases">
        <title>Collection of gut derived symbiotic bacterial strains cultured from healthy donors.</title>
        <authorList>
            <person name="Lin H."/>
            <person name="Littmann E."/>
            <person name="Kohout C."/>
            <person name="Pamer E.G."/>
        </authorList>
    </citation>
    <scope>NUCLEOTIDE SEQUENCE</scope>
    <source>
        <strain evidence="11">DFI.2.94</strain>
    </source>
</reference>
<dbReference type="SUPFAM" id="SSF48592">
    <property type="entry name" value="GroEL equatorial domain-like"/>
    <property type="match status" value="1"/>
</dbReference>
<dbReference type="Gene3D" id="1.10.560.10">
    <property type="entry name" value="GroEL-like equatorial domain"/>
    <property type="match status" value="1"/>
</dbReference>
<reference evidence="24 30" key="6">
    <citation type="submission" date="2019-07" db="EMBL/GenBank/DDBJ databases">
        <title>Genome sequencing of Parabacteroides distasonis iSURF_7.</title>
        <authorList>
            <person name="Degefu H.N."/>
            <person name="Ruoff K.L."/>
            <person name="Price C.E."/>
            <person name="Valls R.A."/>
            <person name="O'Toole G.A."/>
        </authorList>
    </citation>
    <scope>NUCLEOTIDE SEQUENCE [LARGE SCALE GENOMIC DNA]</scope>
    <source>
        <strain evidence="24 30">CFPLTA003_1B</strain>
    </source>
</reference>
<evidence type="ECO:0000313" key="10">
    <source>
        <dbReference type="EMBL" id="CUP86095.1"/>
    </source>
</evidence>
<evidence type="ECO:0000313" key="13">
    <source>
        <dbReference type="EMBL" id="MDB9140281.1"/>
    </source>
</evidence>
<evidence type="ECO:0000256" key="1">
    <source>
        <dbReference type="ARBA" id="ARBA00006607"/>
    </source>
</evidence>
<dbReference type="NCBIfam" id="TIGR02348">
    <property type="entry name" value="GroEL"/>
    <property type="match status" value="1"/>
</dbReference>
<dbReference type="EMBL" id="WKMC01000016">
    <property type="protein sequence ID" value="MRZ52239.1"/>
    <property type="molecule type" value="Genomic_DNA"/>
</dbReference>
<dbReference type="EMBL" id="NFJX01000017">
    <property type="protein sequence ID" value="OUP16070.1"/>
    <property type="molecule type" value="Genomic_DNA"/>
</dbReference>
<keyword evidence="4 6" id="KW-0143">Chaperone</keyword>
<dbReference type="Gene3D" id="3.30.260.10">
    <property type="entry name" value="TCP-1-like chaperonin intermediate domain"/>
    <property type="match status" value="1"/>
</dbReference>
<evidence type="ECO:0000313" key="38">
    <source>
        <dbReference type="Proteomes" id="UP000501982"/>
    </source>
</evidence>
<dbReference type="EMBL" id="CYXP01000005">
    <property type="protein sequence ID" value="CUN19183.1"/>
    <property type="molecule type" value="Genomic_DNA"/>
</dbReference>
<reference evidence="31 32" key="5">
    <citation type="journal article" date="2019" name="Nat. Med.">
        <title>A library of human gut bacterial isolates paired with longitudinal multiomics data enables mechanistic microbiome research.</title>
        <authorList>
            <person name="Poyet M."/>
            <person name="Groussin M."/>
            <person name="Gibbons S.M."/>
            <person name="Avila-Pacheco J."/>
            <person name="Jiang X."/>
            <person name="Kearney S.M."/>
            <person name="Perrotta A.R."/>
            <person name="Berdy B."/>
            <person name="Zhao S."/>
            <person name="Lieberman T.D."/>
            <person name="Swanson P.K."/>
            <person name="Smith M."/>
            <person name="Roesemann S."/>
            <person name="Alexander J.E."/>
            <person name="Rich S.A."/>
            <person name="Livny J."/>
            <person name="Vlamakis H."/>
            <person name="Clish C."/>
            <person name="Bullock K."/>
            <person name="Deik A."/>
            <person name="Scott J."/>
            <person name="Pierce K.A."/>
            <person name="Xavier R.J."/>
            <person name="Alm E.J."/>
        </authorList>
    </citation>
    <scope>NUCLEOTIDE SEQUENCE [LARGE SCALE GENOMIC DNA]</scope>
    <source>
        <strain evidence="17 37">BIOML-A10</strain>
        <strain evidence="15 34">BIOML-A11</strain>
        <strain evidence="19 31">BIOML-A2</strain>
        <strain evidence="20 33">BIOML-A20</strain>
        <strain evidence="18 32">BIOML-A32</strain>
        <strain evidence="14 36">BIOML-A41</strain>
        <strain evidence="16 35">BIOML-A9</strain>
    </source>
</reference>
<dbReference type="EMBL" id="WKMO01000005">
    <property type="protein sequence ID" value="MSB73111.1"/>
    <property type="molecule type" value="Genomic_DNA"/>
</dbReference>
<reference evidence="26 27" key="1">
    <citation type="submission" date="2015-09" db="EMBL/GenBank/DDBJ databases">
        <authorList>
            <consortium name="Pathogen Informatics"/>
        </authorList>
    </citation>
    <scope>NUCLEOTIDE SEQUENCE [LARGE SCALE GENOMIC DNA]</scope>
    <source>
        <strain evidence="9 27">2789STDY5608872</strain>
        <strain evidence="10 26">2789STDY5834948</strain>
    </source>
</reference>
<dbReference type="Proteomes" id="UP000463337">
    <property type="component" value="Unassembled WGS sequence"/>
</dbReference>
<dbReference type="OrthoDB" id="9766614at2"/>
<evidence type="ECO:0000313" key="23">
    <source>
        <dbReference type="EMBL" id="RHD75739.1"/>
    </source>
</evidence>
<dbReference type="NCBIfam" id="NF009489">
    <property type="entry name" value="PRK12851.1"/>
    <property type="match status" value="1"/>
</dbReference>
<feature type="binding site" evidence="6">
    <location>
        <position position="415"/>
    </location>
    <ligand>
        <name>ATP</name>
        <dbReference type="ChEBI" id="CHEBI:30616"/>
    </ligand>
</feature>
<dbReference type="OMA" id="TDTDKME"/>
<evidence type="ECO:0000313" key="35">
    <source>
        <dbReference type="Proteomes" id="UP000461276"/>
    </source>
</evidence>
<dbReference type="EC" id="5.6.1.7" evidence="6"/>
<dbReference type="SMR" id="A0A174RSG0"/>
<dbReference type="Gene3D" id="3.50.7.10">
    <property type="entry name" value="GroEL"/>
    <property type="match status" value="1"/>
</dbReference>
<dbReference type="PROSITE" id="PS00296">
    <property type="entry name" value="CHAPERONINS_CPN60"/>
    <property type="match status" value="1"/>
</dbReference>
<keyword evidence="2 6" id="KW-0547">Nucleotide-binding</keyword>
<dbReference type="GO" id="GO:0005737">
    <property type="term" value="C:cytoplasm"/>
    <property type="evidence" value="ECO:0007669"/>
    <property type="project" value="UniProtKB-SubCell"/>
</dbReference>
<dbReference type="FunFam" id="3.50.7.10:FF:000001">
    <property type="entry name" value="60 kDa chaperonin"/>
    <property type="match status" value="1"/>
</dbReference>
<dbReference type="SUPFAM" id="SSF52029">
    <property type="entry name" value="GroEL apical domain-like"/>
    <property type="match status" value="1"/>
</dbReference>
<feature type="binding site" evidence="6">
    <location>
        <begin position="29"/>
        <end position="32"/>
    </location>
    <ligand>
        <name>ATP</name>
        <dbReference type="ChEBI" id="CHEBI:30616"/>
    </ligand>
</feature>
<comment type="similarity">
    <text evidence="1 6 7">Belongs to the chaperonin (HSP60) family.</text>
</comment>
<dbReference type="EMBL" id="WKLT01000010">
    <property type="protein sequence ID" value="MRY58653.1"/>
    <property type="molecule type" value="Genomic_DNA"/>
</dbReference>
<dbReference type="Proteomes" id="UP000450599">
    <property type="component" value="Unassembled WGS sequence"/>
</dbReference>
<dbReference type="InterPro" id="IPR002423">
    <property type="entry name" value="Cpn60/GroEL/TCP-1"/>
</dbReference>
<evidence type="ECO:0000313" key="22">
    <source>
        <dbReference type="EMBL" id="QJE30517.1"/>
    </source>
</evidence>
<evidence type="ECO:0000313" key="32">
    <source>
        <dbReference type="Proteomes" id="UP000441358"/>
    </source>
</evidence>
<evidence type="ECO:0000313" key="28">
    <source>
        <dbReference type="Proteomes" id="UP000195950"/>
    </source>
</evidence>
<evidence type="ECO:0000313" key="17">
    <source>
        <dbReference type="EMBL" id="MRZ07085.1"/>
    </source>
</evidence>
<evidence type="ECO:0000313" key="21">
    <source>
        <dbReference type="EMBL" id="OUP16070.1"/>
    </source>
</evidence>
<dbReference type="GeneID" id="93523845"/>
<dbReference type="Proteomes" id="UP000284660">
    <property type="component" value="Unassembled WGS sequence"/>
</dbReference>
<evidence type="ECO:0000313" key="14">
    <source>
        <dbReference type="EMBL" id="MRY58653.1"/>
    </source>
</evidence>
<protein>
    <recommendedName>
        <fullName evidence="6">Chaperonin GroEL</fullName>
        <ecNumber evidence="6">5.6.1.7</ecNumber>
    </recommendedName>
    <alternativeName>
        <fullName evidence="6">60 kDa chaperonin</fullName>
    </alternativeName>
    <alternativeName>
        <fullName evidence="6">Chaperonin-60</fullName>
        <shortName evidence="6">Cpn60</shortName>
    </alternativeName>
</protein>
<dbReference type="Proteomes" id="UP000095332">
    <property type="component" value="Unassembled WGS sequence"/>
</dbReference>
<evidence type="ECO:0000313" key="19">
    <source>
        <dbReference type="EMBL" id="MRZ55497.1"/>
    </source>
</evidence>
<dbReference type="GO" id="GO:0051082">
    <property type="term" value="F:unfolded protein binding"/>
    <property type="evidence" value="ECO:0007669"/>
    <property type="project" value="UniProtKB-UniRule"/>
</dbReference>
<evidence type="ECO:0000313" key="29">
    <source>
        <dbReference type="Proteomes" id="UP000284660"/>
    </source>
</evidence>
<evidence type="ECO:0000256" key="4">
    <source>
        <dbReference type="ARBA" id="ARBA00023186"/>
    </source>
</evidence>
<dbReference type="Proteomes" id="UP001210126">
    <property type="component" value="Unassembled WGS sequence"/>
</dbReference>
<dbReference type="Proteomes" id="UP000471216">
    <property type="component" value="Unassembled WGS sequence"/>
</dbReference>
<evidence type="ECO:0000313" key="15">
    <source>
        <dbReference type="EMBL" id="MRY83793.1"/>
    </source>
</evidence>
<dbReference type="EMBL" id="JAQMPJ010000022">
    <property type="protein sequence ID" value="MDB9006841.1"/>
    <property type="molecule type" value="Genomic_DNA"/>
</dbReference>
<dbReference type="InterPro" id="IPR001844">
    <property type="entry name" value="Cpn60/GroEL"/>
</dbReference>
<dbReference type="EMBL" id="JAJCNI010000007">
    <property type="protein sequence ID" value="MCB6517608.1"/>
    <property type="molecule type" value="Genomic_DNA"/>
</dbReference>
<evidence type="ECO:0000313" key="36">
    <source>
        <dbReference type="Proteomes" id="UP000463337"/>
    </source>
</evidence>
<dbReference type="GO" id="GO:0042026">
    <property type="term" value="P:protein refolding"/>
    <property type="evidence" value="ECO:0007669"/>
    <property type="project" value="UniProtKB-UniRule"/>
</dbReference>
<sequence length="546" mass="58361">MAKEIKYDMDARDLLKKGVDELANAVKVTLGPKGRNVIIEKKFGAPHITKDGVTVAKEVELTCPFENMGAQLVKEVASKTNDNAGDGTTTATVLAQSIIGVGLKNVTAGANPMDLKRGIDKAVAKVVESIANQAEAVGDKFEKIEHVAKISANGDEAIGKLIAEAMQRVKTEGVITVEEAKGTETTVDVVEGMQFDRGYISPYFVTDTEKMECQMENPYILIYDKKISVLKDLLPILEPTVQSGRPLLIIAEDIDSEALATLVVNRLRGSLKICAVKAPGFGDRRKAMLEDIAVLTGGTVISEEKGLKLEGATMDMLGTAEKITVDKDTTTIVNGAGDKEAIQARIGQIKIQMENTTSDYDKEKLQERLAKMAGGVAVLYVGAPSEVEMKEKKDRVDDALHATRAAIEEGTVPGGGVAYIRAIDALEGMKGDNEDETTGIEIVKRAIEEPLRQIVANAGKEGAVIVQKVKEGKGDFGYNARKDCFENLCEAGVIDPAKVTRVALENAASIAGMFLTTECVIAEKKEETPAMPPMNPGMGGGMGGMM</sequence>
<gene>
    <name evidence="6 10" type="primary">groL</name>
    <name evidence="6" type="synonym">groEL</name>
    <name evidence="21" type="ORF">B5F32_16265</name>
    <name evidence="23" type="ORF">DW782_08790</name>
    <name evidence="9" type="ORF">ERS852429_02396</name>
    <name evidence="10" type="ORF">ERS852560_00844</name>
    <name evidence="24" type="ORF">FSA05_20815</name>
    <name evidence="17" type="ORF">GKD54_12845</name>
    <name evidence="15" type="ORF">GKD58_05900</name>
    <name evidence="14" type="ORF">GKD59_12210</name>
    <name evidence="18" type="ORF">GKD66_18830</name>
    <name evidence="16" type="ORF">GKD67_04710</name>
    <name evidence="19" type="ORF">GKD68_12155</name>
    <name evidence="20" type="ORF">GKD70_07385</name>
    <name evidence="22" type="ORF">HHO38_20525</name>
    <name evidence="11" type="ORF">LI194_07325</name>
    <name evidence="25" type="ORF">P2T59_21615</name>
    <name evidence="12" type="ORF">PN599_17765</name>
    <name evidence="13" type="ORF">PN612_17475</name>
</gene>
<dbReference type="Proteomes" id="UP000095591">
    <property type="component" value="Unassembled WGS sequence"/>
</dbReference>
<reference evidence="21" key="3">
    <citation type="journal article" date="2018" name="BMC Genomics">
        <title>Whole genome sequencing and function prediction of 133 gut anaerobes isolated from chicken caecum in pure cultures.</title>
        <authorList>
            <person name="Medvecky M."/>
            <person name="Cejkova D."/>
            <person name="Polansky O."/>
            <person name="Karasova D."/>
            <person name="Kubasova T."/>
            <person name="Cizek A."/>
            <person name="Rychlik I."/>
        </authorList>
    </citation>
    <scope>NUCLEOTIDE SEQUENCE</scope>
    <source>
        <strain evidence="21">An199</strain>
    </source>
</reference>
<evidence type="ECO:0000313" key="24">
    <source>
        <dbReference type="EMBL" id="TWV58633.1"/>
    </source>
</evidence>
<evidence type="ECO:0000313" key="34">
    <source>
        <dbReference type="Proteomes" id="UP000450599"/>
    </source>
</evidence>
<evidence type="ECO:0000313" key="11">
    <source>
        <dbReference type="EMBL" id="MCB6517608.1"/>
    </source>
</evidence>
<keyword evidence="5 6" id="KW-0413">Isomerase</keyword>
<dbReference type="Proteomes" id="UP000501982">
    <property type="component" value="Chromosome"/>
</dbReference>
<reference evidence="23 29" key="4">
    <citation type="submission" date="2018-08" db="EMBL/GenBank/DDBJ databases">
        <title>A genome reference for cultivated species of the human gut microbiota.</title>
        <authorList>
            <person name="Zou Y."/>
            <person name="Xue W."/>
            <person name="Luo G."/>
        </authorList>
    </citation>
    <scope>NUCLEOTIDE SEQUENCE [LARGE SCALE GENOMIC DNA]</scope>
    <source>
        <strain evidence="23 29">AM30-4</strain>
    </source>
</reference>
<dbReference type="Proteomes" id="UP000195950">
    <property type="component" value="Unassembled WGS sequence"/>
</dbReference>
<evidence type="ECO:0000313" key="18">
    <source>
        <dbReference type="EMBL" id="MRZ52239.1"/>
    </source>
</evidence>
<dbReference type="PANTHER" id="PTHR45633">
    <property type="entry name" value="60 KDA HEAT SHOCK PROTEIN, MITOCHONDRIAL"/>
    <property type="match status" value="1"/>
</dbReference>
<comment type="subunit">
    <text evidence="6 8">Forms a cylinder of 14 subunits composed of two heptameric rings stacked back-to-back. Interacts with the co-chaperonin GroES.</text>
</comment>
<evidence type="ECO:0000313" key="27">
    <source>
        <dbReference type="Proteomes" id="UP000095591"/>
    </source>
</evidence>
<reference evidence="22 38" key="7">
    <citation type="submission" date="2020-04" db="EMBL/GenBank/DDBJ databases">
        <title>Complete Genomes and Methylome analysis of CBBP consortium that reverse antibiotic-induced susceptibility to vancomycin-resistant Enterococcus faecium infection.</title>
        <authorList>
            <person name="Fomenkov A."/>
            <person name="Zhang Z."/>
            <person name="Pamer E."/>
            <person name="Roberts R.J."/>
        </authorList>
    </citation>
    <scope>NUCLEOTIDE SEQUENCE [LARGE SCALE GENOMIC DNA]</scope>
    <source>
        <strain evidence="38">CBBP</strain>
        <strain evidence="22">CBBP-1</strain>
    </source>
</reference>
<dbReference type="NCBIfam" id="NF009488">
    <property type="entry name" value="PRK12850.1"/>
    <property type="match status" value="1"/>
</dbReference>
<dbReference type="EMBL" id="CP051672">
    <property type="protein sequence ID" value="QJE30517.1"/>
    <property type="molecule type" value="Genomic_DNA"/>
</dbReference>
<dbReference type="Pfam" id="PF00118">
    <property type="entry name" value="Cpn60_TCP1"/>
    <property type="match status" value="1"/>
</dbReference>
<feature type="binding site" evidence="6">
    <location>
        <position position="495"/>
    </location>
    <ligand>
        <name>ATP</name>
        <dbReference type="ChEBI" id="CHEBI:30616"/>
    </ligand>
</feature>
<dbReference type="GO" id="GO:0140662">
    <property type="term" value="F:ATP-dependent protein folding chaperone"/>
    <property type="evidence" value="ECO:0007669"/>
    <property type="project" value="InterPro"/>
</dbReference>
<comment type="subcellular location">
    <subcellularLocation>
        <location evidence="6">Cytoplasm</location>
    </subcellularLocation>
</comment>
<evidence type="ECO:0000313" key="26">
    <source>
        <dbReference type="Proteomes" id="UP000095332"/>
    </source>
</evidence>
<evidence type="ECO:0000256" key="7">
    <source>
        <dbReference type="RuleBase" id="RU000418"/>
    </source>
</evidence>
<evidence type="ECO:0000313" key="25">
    <source>
        <dbReference type="EMBL" id="WET64255.1"/>
    </source>
</evidence>
<dbReference type="PRINTS" id="PR00298">
    <property type="entry name" value="CHAPERONIN60"/>
</dbReference>
<dbReference type="Proteomes" id="UP000441609">
    <property type="component" value="Unassembled WGS sequence"/>
</dbReference>
<dbReference type="NCBIfam" id="NF009487">
    <property type="entry name" value="PRK12849.1"/>
    <property type="match status" value="1"/>
</dbReference>
<dbReference type="CDD" id="cd03344">
    <property type="entry name" value="GroEL"/>
    <property type="match status" value="1"/>
</dbReference>
<dbReference type="EMBL" id="VOHW01000019">
    <property type="protein sequence ID" value="TWV58633.1"/>
    <property type="molecule type" value="Genomic_DNA"/>
</dbReference>
<dbReference type="EMBL" id="WKMW01000004">
    <property type="protein sequence ID" value="MRY83793.1"/>
    <property type="molecule type" value="Genomic_DNA"/>
</dbReference>
<evidence type="ECO:0000313" key="31">
    <source>
        <dbReference type="Proteomes" id="UP000432516"/>
    </source>
</evidence>
<feature type="binding site" evidence="6">
    <location>
        <position position="50"/>
    </location>
    <ligand>
        <name>ATP</name>
        <dbReference type="ChEBI" id="CHEBI:30616"/>
    </ligand>
</feature>
<reference evidence="25" key="10">
    <citation type="submission" date="2023-03" db="EMBL/GenBank/DDBJ databases">
        <title>Parabacteroides distasonis, a bacteria resistant against UC.</title>
        <authorList>
            <person name="Dai W."/>
        </authorList>
    </citation>
    <scope>NUCLEOTIDE SEQUENCE</scope>
    <source>
        <strain evidence="25">F1-28</strain>
    </source>
</reference>
<dbReference type="NCBIfam" id="NF000592">
    <property type="entry name" value="PRK00013.1"/>
    <property type="match status" value="1"/>
</dbReference>
<dbReference type="RefSeq" id="WP_005858786.1">
    <property type="nucleotide sequence ID" value="NZ_AP019729.1"/>
</dbReference>
<reference evidence="28" key="2">
    <citation type="submission" date="2017-04" db="EMBL/GenBank/DDBJ databases">
        <title>Function of individual gut microbiota members based on whole genome sequencing of pure cultures obtained from chicken caecum.</title>
        <authorList>
            <person name="Medvecky M."/>
            <person name="Cejkova D."/>
            <person name="Polansky O."/>
            <person name="Karasova D."/>
            <person name="Kubasova T."/>
            <person name="Cizek A."/>
            <person name="Rychlik I."/>
        </authorList>
    </citation>
    <scope>NUCLEOTIDE SEQUENCE [LARGE SCALE GENOMIC DNA]</scope>
    <source>
        <strain evidence="28">An199</strain>
    </source>
</reference>
<comment type="function">
    <text evidence="6 8">Together with its co-chaperonin GroES, plays an essential role in assisting protein folding. The GroEL-GroES system forms a nano-cage that allows encapsulation of the non-native substrate proteins and provides a physical environment optimized to promote and accelerate protein folding.</text>
</comment>
<dbReference type="GO" id="GO:0016853">
    <property type="term" value="F:isomerase activity"/>
    <property type="evidence" value="ECO:0007669"/>
    <property type="project" value="UniProtKB-KW"/>
</dbReference>
<dbReference type="EMBL" id="JAQMPX010000124">
    <property type="protein sequence ID" value="MDB9140281.1"/>
    <property type="molecule type" value="Genomic_DNA"/>
</dbReference>
<evidence type="ECO:0000256" key="3">
    <source>
        <dbReference type="ARBA" id="ARBA00022840"/>
    </source>
</evidence>
<evidence type="ECO:0000313" key="12">
    <source>
        <dbReference type="EMBL" id="MDB9006841.1"/>
    </source>
</evidence>
<dbReference type="EMBL" id="WKMX01000011">
    <property type="protein sequence ID" value="MRZ07085.1"/>
    <property type="molecule type" value="Genomic_DNA"/>
</dbReference>
<dbReference type="EMBL" id="QSJN01000004">
    <property type="protein sequence ID" value="RHD75739.1"/>
    <property type="molecule type" value="Genomic_DNA"/>
</dbReference>
<dbReference type="AlphaFoldDB" id="A0A174RSG0"/>
<keyword evidence="6" id="KW-0963">Cytoplasm</keyword>
<evidence type="ECO:0000313" key="20">
    <source>
        <dbReference type="EMBL" id="MSB73111.1"/>
    </source>
</evidence>
<dbReference type="Proteomes" id="UP000441358">
    <property type="component" value="Unassembled WGS sequence"/>
</dbReference>
<dbReference type="Proteomes" id="UP001211522">
    <property type="component" value="Unassembled WGS sequence"/>
</dbReference>
<dbReference type="EMBL" id="WKMY01000002">
    <property type="protein sequence ID" value="MRY92549.1"/>
    <property type="molecule type" value="Genomic_DNA"/>
</dbReference>
<keyword evidence="3 6" id="KW-0067">ATP-binding</keyword>
<evidence type="ECO:0000256" key="2">
    <source>
        <dbReference type="ARBA" id="ARBA00022741"/>
    </source>
</evidence>
<evidence type="ECO:0000313" key="16">
    <source>
        <dbReference type="EMBL" id="MRY92549.1"/>
    </source>
</evidence>
<comment type="caution">
    <text evidence="6">Lacks conserved residue(s) required for the propagation of feature annotation.</text>
</comment>
<dbReference type="InterPro" id="IPR018370">
    <property type="entry name" value="Chaperonin_Cpn60_CS"/>
</dbReference>
<proteinExistence type="inferred from homology"/>
<evidence type="ECO:0000313" key="33">
    <source>
        <dbReference type="Proteomes" id="UP000441609"/>
    </source>
</evidence>
<dbReference type="Proteomes" id="UP000315827">
    <property type="component" value="Unassembled WGS sequence"/>
</dbReference>
<evidence type="ECO:0000256" key="6">
    <source>
        <dbReference type="HAMAP-Rule" id="MF_00600"/>
    </source>
</evidence>
<dbReference type="SUPFAM" id="SSF54849">
    <property type="entry name" value="GroEL-intermediate domain like"/>
    <property type="match status" value="1"/>
</dbReference>
<dbReference type="InterPro" id="IPR027410">
    <property type="entry name" value="TCP-1-like_intermed_sf"/>
</dbReference>
<dbReference type="Proteomes" id="UP001198806">
    <property type="component" value="Unassembled WGS sequence"/>
</dbReference>
<organism evidence="10 26">
    <name type="scientific">Parabacteroides distasonis</name>
    <dbReference type="NCBI Taxonomy" id="823"/>
    <lineage>
        <taxon>Bacteria</taxon>
        <taxon>Pseudomonadati</taxon>
        <taxon>Bacteroidota</taxon>
        <taxon>Bacteroidia</taxon>
        <taxon>Bacteroidales</taxon>
        <taxon>Tannerellaceae</taxon>
        <taxon>Parabacteroides</taxon>
    </lineage>
</organism>
<reference evidence="12" key="9">
    <citation type="submission" date="2023-01" db="EMBL/GenBank/DDBJ databases">
        <title>Human gut microbiome strain richness.</title>
        <authorList>
            <person name="Chen-Liaw A."/>
        </authorList>
    </citation>
    <scope>NUCLEOTIDE SEQUENCE</scope>
    <source>
        <strain evidence="13">D35st1_E5_D35t1_190705</strain>
        <strain evidence="12">RTP21484st1_E5_RTP21484_190118</strain>
    </source>
</reference>
<evidence type="ECO:0000313" key="30">
    <source>
        <dbReference type="Proteomes" id="UP000315827"/>
    </source>
</evidence>
<dbReference type="Proteomes" id="UP000432516">
    <property type="component" value="Unassembled WGS sequence"/>
</dbReference>
<dbReference type="GO" id="GO:0005524">
    <property type="term" value="F:ATP binding"/>
    <property type="evidence" value="ECO:0007669"/>
    <property type="project" value="UniProtKB-UniRule"/>
</dbReference>
<evidence type="ECO:0000256" key="8">
    <source>
        <dbReference type="RuleBase" id="RU000419"/>
    </source>
</evidence>
<dbReference type="HAMAP" id="MF_00600">
    <property type="entry name" value="CH60"/>
    <property type="match status" value="1"/>
</dbReference>
<dbReference type="EMBL" id="CZBM01000002">
    <property type="protein sequence ID" value="CUP86095.1"/>
    <property type="molecule type" value="Genomic_DNA"/>
</dbReference>
<dbReference type="EMBL" id="CP120353">
    <property type="protein sequence ID" value="WET64255.1"/>
    <property type="molecule type" value="Genomic_DNA"/>
</dbReference>
<accession>A0A174RSG0</accession>
<evidence type="ECO:0000313" key="37">
    <source>
        <dbReference type="Proteomes" id="UP000471216"/>
    </source>
</evidence>
<dbReference type="InterPro" id="IPR027409">
    <property type="entry name" value="GroEL-like_apical_dom_sf"/>
</dbReference>
<evidence type="ECO:0000313" key="9">
    <source>
        <dbReference type="EMBL" id="CUN19183.1"/>
    </source>
</evidence>
<feature type="binding site" evidence="6">
    <location>
        <begin position="86"/>
        <end position="90"/>
    </location>
    <ligand>
        <name>ATP</name>
        <dbReference type="ChEBI" id="CHEBI:30616"/>
    </ligand>
</feature>
<dbReference type="Proteomes" id="UP001221009">
    <property type="component" value="Chromosome"/>
</dbReference>
<name>A0A174RSG0_PARDI</name>